<gene>
    <name evidence="3" type="ORF">FHR23_002996</name>
</gene>
<feature type="chain" id="PRO_5032402435" evidence="2">
    <location>
        <begin position="28"/>
        <end position="68"/>
    </location>
</feature>
<name>A0A840Z2W0_9SPHN</name>
<feature type="transmembrane region" description="Helical" evidence="1">
    <location>
        <begin position="43"/>
        <end position="63"/>
    </location>
</feature>
<dbReference type="Proteomes" id="UP000554342">
    <property type="component" value="Unassembled WGS sequence"/>
</dbReference>
<comment type="caution">
    <text evidence="3">The sequence shown here is derived from an EMBL/GenBank/DDBJ whole genome shotgun (WGS) entry which is preliminary data.</text>
</comment>
<evidence type="ECO:0000256" key="1">
    <source>
        <dbReference type="SAM" id="Phobius"/>
    </source>
</evidence>
<proteinExistence type="predicted"/>
<keyword evidence="1" id="KW-0472">Membrane</keyword>
<evidence type="ECO:0000313" key="4">
    <source>
        <dbReference type="Proteomes" id="UP000554342"/>
    </source>
</evidence>
<organism evidence="3 4">
    <name type="scientific">Stakelama sediminis</name>
    <dbReference type="NCBI Taxonomy" id="463200"/>
    <lineage>
        <taxon>Bacteria</taxon>
        <taxon>Pseudomonadati</taxon>
        <taxon>Pseudomonadota</taxon>
        <taxon>Alphaproteobacteria</taxon>
        <taxon>Sphingomonadales</taxon>
        <taxon>Sphingomonadaceae</taxon>
        <taxon>Stakelama</taxon>
    </lineage>
</organism>
<dbReference type="AlphaFoldDB" id="A0A840Z2W0"/>
<keyword evidence="2" id="KW-0732">Signal</keyword>
<sequence length="68" mass="7467">MQPKRKLAIAAVAGTLLMLGMAHPPHADIRILTHDRSDYHPQRFQAAVDLGVAAFSVLITWTARHANP</sequence>
<evidence type="ECO:0000313" key="3">
    <source>
        <dbReference type="EMBL" id="MBB5720036.1"/>
    </source>
</evidence>
<accession>A0A840Z2W0</accession>
<protein>
    <submittedName>
        <fullName evidence="3">Uncharacterized protein</fullName>
    </submittedName>
</protein>
<dbReference type="RefSeq" id="WP_184005517.1">
    <property type="nucleotide sequence ID" value="NZ_BAABIF010000029.1"/>
</dbReference>
<dbReference type="EMBL" id="JACIJI010000008">
    <property type="protein sequence ID" value="MBB5720036.1"/>
    <property type="molecule type" value="Genomic_DNA"/>
</dbReference>
<feature type="signal peptide" evidence="2">
    <location>
        <begin position="1"/>
        <end position="27"/>
    </location>
</feature>
<keyword evidence="4" id="KW-1185">Reference proteome</keyword>
<reference evidence="3 4" key="1">
    <citation type="submission" date="2020-08" db="EMBL/GenBank/DDBJ databases">
        <title>Genomic Encyclopedia of Type Strains, Phase IV (KMG-IV): sequencing the most valuable type-strain genomes for metagenomic binning, comparative biology and taxonomic classification.</title>
        <authorList>
            <person name="Goeker M."/>
        </authorList>
    </citation>
    <scope>NUCLEOTIDE SEQUENCE [LARGE SCALE GENOMIC DNA]</scope>
    <source>
        <strain evidence="3 4">DSM 27203</strain>
    </source>
</reference>
<evidence type="ECO:0000256" key="2">
    <source>
        <dbReference type="SAM" id="SignalP"/>
    </source>
</evidence>
<keyword evidence="1" id="KW-0812">Transmembrane</keyword>
<keyword evidence="1" id="KW-1133">Transmembrane helix</keyword>